<dbReference type="GO" id="GO:0005794">
    <property type="term" value="C:Golgi apparatus"/>
    <property type="evidence" value="ECO:0007669"/>
    <property type="project" value="UniProtKB-SubCell"/>
</dbReference>
<protein>
    <recommendedName>
        <fullName evidence="10">ENTH domain-containing protein</fullName>
    </recommendedName>
</protein>
<dbReference type="GO" id="GO:0006900">
    <property type="term" value="P:vesicle budding from membrane"/>
    <property type="evidence" value="ECO:0007669"/>
    <property type="project" value="TreeGrafter"/>
</dbReference>
<sequence length="648" mass="73087">MATFTSFRKAYGALKDTTKVGLAKVNSEYKELDIAIVKATNHVECPPKERHVRKIFSATSVIRHRADVAYCIHALSKRLAKTQDWIVAIKTLIVIHRTLREGDPTFREELLNYSHRGNILQMSNFKDDSSSLAWDCSAWVRTYALFLEERLECFKVLKYDIEAERLSKASPVATKVHSKTRLLNGEDLLEQLPALQQLLYRLLGCQPEGGAYNNYLVQYALALVCMIQICSSSKSVFSNELIFFTVLTSDNALSYPHWQVLKMLFFTQVLKESFKIYCAINDGIINLVDLFFEMTKHDAVKALNIYRRAGQQAENLAEFYEHCKGLELARNFQFPTLRQVHFSTKLKNLMNALSWFLQLLCIEQPPPNFLATMEEYVKEAPQSGSVPMRLEYTVNEPEEPEEPSVPVEVEKVDDEKTLIDVEVETKPEEEVVEPPLVSNDAIGDLLGLNEINPKAAELEEGNALALAIVPPGADPLSSSNALSELGEPNATGWELALVTTPSNPTSQPIQSKMGGGFDRLLLDSLYEDDTARKQIQMQNAGYGYGSTAVHNPFEQQDPFATSTGIAPPTNVQMAMMAQQQQQYQQQQIMMQQHQQQNQSMMVPYEFQPQYPQQQMQQVGQIGPANPFADPFSSFPQSSEPQQGNYMLI</sequence>
<accession>A0A835K2S8</accession>
<keyword evidence="4" id="KW-0254">Endocytosis</keyword>
<dbReference type="AlphaFoldDB" id="A0A835K2S8"/>
<feature type="domain" description="ENTH" evidence="10">
    <location>
        <begin position="24"/>
        <end position="161"/>
    </location>
</feature>
<dbReference type="GO" id="GO:0000149">
    <property type="term" value="F:SNARE binding"/>
    <property type="evidence" value="ECO:0007669"/>
    <property type="project" value="TreeGrafter"/>
</dbReference>
<dbReference type="GO" id="GO:0030136">
    <property type="term" value="C:clathrin-coated vesicle"/>
    <property type="evidence" value="ECO:0007669"/>
    <property type="project" value="UniProtKB-SubCell"/>
</dbReference>
<name>A0A835K2S8_9ROSI</name>
<keyword evidence="7" id="KW-0168">Coated pit</keyword>
<dbReference type="PROSITE" id="PS50942">
    <property type="entry name" value="ENTH"/>
    <property type="match status" value="1"/>
</dbReference>
<dbReference type="GO" id="GO:0032050">
    <property type="term" value="F:clathrin heavy chain binding"/>
    <property type="evidence" value="ECO:0007669"/>
    <property type="project" value="TreeGrafter"/>
</dbReference>
<dbReference type="OrthoDB" id="44015at2759"/>
<keyword evidence="6" id="KW-0472">Membrane</keyword>
<dbReference type="Gene3D" id="1.20.58.150">
    <property type="entry name" value="ANTH domain"/>
    <property type="match status" value="2"/>
</dbReference>
<dbReference type="InterPro" id="IPR048050">
    <property type="entry name" value="ANTH_N_plant"/>
</dbReference>
<dbReference type="Pfam" id="PF07651">
    <property type="entry name" value="ANTH"/>
    <property type="match status" value="2"/>
</dbReference>
<dbReference type="InterPro" id="IPR045192">
    <property type="entry name" value="AP180-like"/>
</dbReference>
<keyword evidence="12" id="KW-1185">Reference proteome</keyword>
<reference evidence="11 12" key="1">
    <citation type="submission" date="2020-10" db="EMBL/GenBank/DDBJ databases">
        <title>Plant Genome Project.</title>
        <authorList>
            <person name="Zhang R.-G."/>
        </authorList>
    </citation>
    <scope>NUCLEOTIDE SEQUENCE [LARGE SCALE GENOMIC DNA]</scope>
    <source>
        <strain evidence="11">FAFU-HL-1</strain>
        <tissue evidence="11">Leaf</tissue>
    </source>
</reference>
<evidence type="ECO:0000256" key="9">
    <source>
        <dbReference type="SAM" id="MobiDB-lite"/>
    </source>
</evidence>
<dbReference type="InterPro" id="IPR011417">
    <property type="entry name" value="ANTH_dom"/>
</dbReference>
<evidence type="ECO:0000256" key="1">
    <source>
        <dbReference type="ARBA" id="ARBA00004132"/>
    </source>
</evidence>
<dbReference type="GO" id="GO:0072583">
    <property type="term" value="P:clathrin-dependent endocytosis"/>
    <property type="evidence" value="ECO:0007669"/>
    <property type="project" value="InterPro"/>
</dbReference>
<comment type="caution">
    <text evidence="11">The sequence shown here is derived from an EMBL/GenBank/DDBJ whole genome shotgun (WGS) entry which is preliminary data.</text>
</comment>
<evidence type="ECO:0000256" key="8">
    <source>
        <dbReference type="ARBA" id="ARBA00023329"/>
    </source>
</evidence>
<evidence type="ECO:0000313" key="11">
    <source>
        <dbReference type="EMBL" id="KAF9679843.1"/>
    </source>
</evidence>
<dbReference type="GO" id="GO:0005545">
    <property type="term" value="F:1-phosphatidylinositol binding"/>
    <property type="evidence" value="ECO:0007669"/>
    <property type="project" value="InterPro"/>
</dbReference>
<dbReference type="PANTHER" id="PTHR22951">
    <property type="entry name" value="CLATHRIN ASSEMBLY PROTEIN"/>
    <property type="match status" value="1"/>
</dbReference>
<dbReference type="InterPro" id="IPR013809">
    <property type="entry name" value="ENTH"/>
</dbReference>
<dbReference type="SUPFAM" id="SSF89009">
    <property type="entry name" value="GAT-like domain"/>
    <property type="match status" value="2"/>
</dbReference>
<dbReference type="FunFam" id="1.25.40.90:FF:000005">
    <property type="entry name" value="Clathrin assembly protein AP180"/>
    <property type="match status" value="1"/>
</dbReference>
<dbReference type="SUPFAM" id="SSF48464">
    <property type="entry name" value="ENTH/VHS domain"/>
    <property type="match status" value="1"/>
</dbReference>
<dbReference type="CDD" id="cd03564">
    <property type="entry name" value="ANTH_N"/>
    <property type="match status" value="1"/>
</dbReference>
<feature type="region of interest" description="Disordered" evidence="9">
    <location>
        <begin position="622"/>
        <end position="648"/>
    </location>
</feature>
<organism evidence="11 12">
    <name type="scientific">Salix dunnii</name>
    <dbReference type="NCBI Taxonomy" id="1413687"/>
    <lineage>
        <taxon>Eukaryota</taxon>
        <taxon>Viridiplantae</taxon>
        <taxon>Streptophyta</taxon>
        <taxon>Embryophyta</taxon>
        <taxon>Tracheophyta</taxon>
        <taxon>Spermatophyta</taxon>
        <taxon>Magnoliopsida</taxon>
        <taxon>eudicotyledons</taxon>
        <taxon>Gunneridae</taxon>
        <taxon>Pentapetalae</taxon>
        <taxon>rosids</taxon>
        <taxon>fabids</taxon>
        <taxon>Malpighiales</taxon>
        <taxon>Salicaceae</taxon>
        <taxon>Saliceae</taxon>
        <taxon>Salix</taxon>
    </lineage>
</organism>
<keyword evidence="5" id="KW-0333">Golgi apparatus</keyword>
<evidence type="ECO:0000256" key="2">
    <source>
        <dbReference type="ARBA" id="ARBA00004555"/>
    </source>
</evidence>
<dbReference type="InterPro" id="IPR014712">
    <property type="entry name" value="ANTH_dom_sf"/>
</dbReference>
<proteinExistence type="predicted"/>
<comment type="subcellular location">
    <subcellularLocation>
        <location evidence="1">Cytoplasmic vesicle</location>
        <location evidence="1">Clathrin-coated vesicle</location>
    </subcellularLocation>
    <subcellularLocation>
        <location evidence="2">Golgi apparatus</location>
    </subcellularLocation>
    <subcellularLocation>
        <location evidence="3">Membrane</location>
        <location evidence="3">Clathrin-coated pit</location>
    </subcellularLocation>
</comment>
<dbReference type="SMART" id="SM00273">
    <property type="entry name" value="ENTH"/>
    <property type="match status" value="1"/>
</dbReference>
<evidence type="ECO:0000256" key="5">
    <source>
        <dbReference type="ARBA" id="ARBA00023034"/>
    </source>
</evidence>
<keyword evidence="8" id="KW-0968">Cytoplasmic vesicle</keyword>
<evidence type="ECO:0000259" key="10">
    <source>
        <dbReference type="PROSITE" id="PS50942"/>
    </source>
</evidence>
<dbReference type="EMBL" id="JADGMS010000006">
    <property type="protein sequence ID" value="KAF9679843.1"/>
    <property type="molecule type" value="Genomic_DNA"/>
</dbReference>
<evidence type="ECO:0000256" key="7">
    <source>
        <dbReference type="ARBA" id="ARBA00023176"/>
    </source>
</evidence>
<feature type="compositionally biased region" description="Low complexity" evidence="9">
    <location>
        <begin position="630"/>
        <end position="642"/>
    </location>
</feature>
<dbReference type="GO" id="GO:0005546">
    <property type="term" value="F:phosphatidylinositol-4,5-bisphosphate binding"/>
    <property type="evidence" value="ECO:0007669"/>
    <property type="project" value="TreeGrafter"/>
</dbReference>
<evidence type="ECO:0000256" key="3">
    <source>
        <dbReference type="ARBA" id="ARBA00004600"/>
    </source>
</evidence>
<dbReference type="Proteomes" id="UP000657918">
    <property type="component" value="Unassembled WGS sequence"/>
</dbReference>
<evidence type="ECO:0000256" key="4">
    <source>
        <dbReference type="ARBA" id="ARBA00022583"/>
    </source>
</evidence>
<dbReference type="InterPro" id="IPR008942">
    <property type="entry name" value="ENTH_VHS"/>
</dbReference>
<dbReference type="GO" id="GO:0048268">
    <property type="term" value="P:clathrin coat assembly"/>
    <property type="evidence" value="ECO:0007669"/>
    <property type="project" value="InterPro"/>
</dbReference>
<dbReference type="Gene3D" id="1.25.40.90">
    <property type="match status" value="1"/>
</dbReference>
<evidence type="ECO:0000256" key="6">
    <source>
        <dbReference type="ARBA" id="ARBA00023136"/>
    </source>
</evidence>
<evidence type="ECO:0000313" key="12">
    <source>
        <dbReference type="Proteomes" id="UP000657918"/>
    </source>
</evidence>
<gene>
    <name evidence="11" type="ORF">SADUNF_Sadunf06G0057100</name>
</gene>
<dbReference type="PANTHER" id="PTHR22951:SF5">
    <property type="entry name" value="PHOSPHATIDYLINOSITOL-BINDING CLATHRIN ASSEMBLY PROTEIN LAP"/>
    <property type="match status" value="1"/>
</dbReference>
<dbReference type="GO" id="GO:0005905">
    <property type="term" value="C:clathrin-coated pit"/>
    <property type="evidence" value="ECO:0007669"/>
    <property type="project" value="UniProtKB-SubCell"/>
</dbReference>